<organism evidence="12 13">
    <name type="scientific">Argiope bruennichi</name>
    <name type="common">Wasp spider</name>
    <name type="synonym">Aranea bruennichi</name>
    <dbReference type="NCBI Taxonomy" id="94029"/>
    <lineage>
        <taxon>Eukaryota</taxon>
        <taxon>Metazoa</taxon>
        <taxon>Ecdysozoa</taxon>
        <taxon>Arthropoda</taxon>
        <taxon>Chelicerata</taxon>
        <taxon>Arachnida</taxon>
        <taxon>Araneae</taxon>
        <taxon>Araneomorphae</taxon>
        <taxon>Entelegynae</taxon>
        <taxon>Araneoidea</taxon>
        <taxon>Araneidae</taxon>
        <taxon>Argiope</taxon>
    </lineage>
</organism>
<feature type="transmembrane region" description="Helical" evidence="10">
    <location>
        <begin position="349"/>
        <end position="367"/>
    </location>
</feature>
<keyword evidence="13" id="KW-1185">Reference proteome</keyword>
<feature type="compositionally biased region" description="Basic and acidic residues" evidence="9">
    <location>
        <begin position="530"/>
        <end position="539"/>
    </location>
</feature>
<proteinExistence type="inferred from homology"/>
<feature type="domain" description="Potassium channel" evidence="11">
    <location>
        <begin position="331"/>
        <end position="404"/>
    </location>
</feature>
<sequence>MGIYGVSRSSLTINSIWKVRGRRPTLRRTCKVFIPRDLRELGTLRLPATYEEDHFLVHKLKALTKRKLHHWILIAAISLYLYAGALLFQYLNSQCQEVNTLNVTEKRETLVNYLYNLSNNNTEISDWLENVREAVRIHEITVIQYNDAGYGPDIATREHKGLSIESAVFFCFTVITTIGYGNIVPCTNMSRGVTTIYACLGVPLMILVLADLGKLFTRGMKFIFFHSKRFYKTGTFNLKKESVITENKQLQYMTVSWRTVSQERMPEERKNINYEKKQAFPIFQNNQVTTLTIHNDDLYKNLDFQNPDEKNHKHIEVKDDFYLPVSIAIFLVLVYMIVGGFLFSLWEKWSFFEGFYFVFISMTTIGFGDYVPRHEEYMLGAFAYLVLGLMLTSMCINVIGEKLTVTFQKARVKIGNNTVLNVSALLEDEDHRSRAPQIDPFHPHKYNTCFGFKMTIHRDSLSPVSNTVSQQTLKANSNVLNESLKEESKDEFKHEALLRVPSRNRFTFYDSPYNTIQDENEGSGHSQINTDKEESEGKNEYFYLVEQ</sequence>
<keyword evidence="3 8" id="KW-0812">Transmembrane</keyword>
<dbReference type="InterPro" id="IPR003280">
    <property type="entry name" value="2pore_dom_K_chnl"/>
</dbReference>
<feature type="transmembrane region" description="Helical" evidence="10">
    <location>
        <begin position="321"/>
        <end position="343"/>
    </location>
</feature>
<feature type="region of interest" description="Disordered" evidence="9">
    <location>
        <begin position="513"/>
        <end position="540"/>
    </location>
</feature>
<feature type="transmembrane region" description="Helical" evidence="10">
    <location>
        <begin position="68"/>
        <end position="88"/>
    </location>
</feature>
<feature type="transmembrane region" description="Helical" evidence="10">
    <location>
        <begin position="379"/>
        <end position="399"/>
    </location>
</feature>
<dbReference type="GO" id="GO:0015271">
    <property type="term" value="F:outward rectifier potassium channel activity"/>
    <property type="evidence" value="ECO:0007669"/>
    <property type="project" value="TreeGrafter"/>
</dbReference>
<reference evidence="12" key="2">
    <citation type="submission" date="2020-06" db="EMBL/GenBank/DDBJ databases">
        <authorList>
            <person name="Sheffer M."/>
        </authorList>
    </citation>
    <scope>NUCLEOTIDE SEQUENCE</scope>
</reference>
<evidence type="ECO:0000256" key="2">
    <source>
        <dbReference type="ARBA" id="ARBA00022448"/>
    </source>
</evidence>
<dbReference type="GO" id="GO:0030322">
    <property type="term" value="P:stabilization of membrane potential"/>
    <property type="evidence" value="ECO:0007669"/>
    <property type="project" value="TreeGrafter"/>
</dbReference>
<protein>
    <submittedName>
        <fullName evidence="12">TWiK family of potassium channels protein 7 like protein</fullName>
    </submittedName>
</protein>
<feature type="domain" description="Potassium channel" evidence="11">
    <location>
        <begin position="161"/>
        <end position="217"/>
    </location>
</feature>
<dbReference type="Proteomes" id="UP000807504">
    <property type="component" value="Unassembled WGS sequence"/>
</dbReference>
<feature type="transmembrane region" description="Helical" evidence="10">
    <location>
        <begin position="195"/>
        <end position="213"/>
    </location>
</feature>
<comment type="subcellular location">
    <subcellularLocation>
        <location evidence="1">Membrane</location>
        <topology evidence="1">Multi-pass membrane protein</topology>
    </subcellularLocation>
</comment>
<name>A0A8T0FK88_ARGBR</name>
<keyword evidence="4 10" id="KW-1133">Transmembrane helix</keyword>
<evidence type="ECO:0000259" key="11">
    <source>
        <dbReference type="Pfam" id="PF07885"/>
    </source>
</evidence>
<feature type="compositionally biased region" description="Polar residues" evidence="9">
    <location>
        <begin position="513"/>
        <end position="529"/>
    </location>
</feature>
<evidence type="ECO:0000256" key="8">
    <source>
        <dbReference type="RuleBase" id="RU003857"/>
    </source>
</evidence>
<evidence type="ECO:0000313" key="12">
    <source>
        <dbReference type="EMBL" id="KAF8789949.1"/>
    </source>
</evidence>
<comment type="caution">
    <text evidence="12">The sequence shown here is derived from an EMBL/GenBank/DDBJ whole genome shotgun (WGS) entry which is preliminary data.</text>
</comment>
<keyword evidence="5 8" id="KW-0406">Ion transport</keyword>
<dbReference type="InterPro" id="IPR013099">
    <property type="entry name" value="K_chnl_dom"/>
</dbReference>
<dbReference type="GO" id="GO:0022841">
    <property type="term" value="F:potassium ion leak channel activity"/>
    <property type="evidence" value="ECO:0007669"/>
    <property type="project" value="TreeGrafter"/>
</dbReference>
<evidence type="ECO:0000256" key="6">
    <source>
        <dbReference type="ARBA" id="ARBA00023136"/>
    </source>
</evidence>
<evidence type="ECO:0000256" key="4">
    <source>
        <dbReference type="ARBA" id="ARBA00022989"/>
    </source>
</evidence>
<dbReference type="PANTHER" id="PTHR11003:SF335">
    <property type="entry name" value="POTASSIUM CHANNEL DOMAIN-CONTAINING PROTEIN"/>
    <property type="match status" value="1"/>
</dbReference>
<dbReference type="EMBL" id="JABXBU010000011">
    <property type="protein sequence ID" value="KAF8789949.1"/>
    <property type="molecule type" value="Genomic_DNA"/>
</dbReference>
<evidence type="ECO:0000256" key="1">
    <source>
        <dbReference type="ARBA" id="ARBA00004141"/>
    </source>
</evidence>
<comment type="similarity">
    <text evidence="8">Belongs to the two pore domain potassium channel (TC 1.A.1.8) family.</text>
</comment>
<evidence type="ECO:0000256" key="10">
    <source>
        <dbReference type="SAM" id="Phobius"/>
    </source>
</evidence>
<reference evidence="12" key="1">
    <citation type="journal article" date="2020" name="bioRxiv">
        <title>Chromosome-level reference genome of the European wasp spider Argiope bruennichi: a resource for studies on range expansion and evolutionary adaptation.</title>
        <authorList>
            <person name="Sheffer M.M."/>
            <person name="Hoppe A."/>
            <person name="Krehenwinkel H."/>
            <person name="Uhl G."/>
            <person name="Kuss A.W."/>
            <person name="Jensen L."/>
            <person name="Jensen C."/>
            <person name="Gillespie R.G."/>
            <person name="Hoff K.J."/>
            <person name="Prost S."/>
        </authorList>
    </citation>
    <scope>NUCLEOTIDE SEQUENCE</scope>
</reference>
<evidence type="ECO:0000313" key="13">
    <source>
        <dbReference type="Proteomes" id="UP000807504"/>
    </source>
</evidence>
<keyword evidence="6 10" id="KW-0472">Membrane</keyword>
<dbReference type="Pfam" id="PF07885">
    <property type="entry name" value="Ion_trans_2"/>
    <property type="match status" value="2"/>
</dbReference>
<keyword evidence="2 8" id="KW-0813">Transport</keyword>
<dbReference type="PRINTS" id="PR01333">
    <property type="entry name" value="2POREKCHANEL"/>
</dbReference>
<evidence type="ECO:0000256" key="5">
    <source>
        <dbReference type="ARBA" id="ARBA00023065"/>
    </source>
</evidence>
<feature type="transmembrane region" description="Helical" evidence="10">
    <location>
        <begin position="162"/>
        <end position="183"/>
    </location>
</feature>
<evidence type="ECO:0000256" key="9">
    <source>
        <dbReference type="SAM" id="MobiDB-lite"/>
    </source>
</evidence>
<accession>A0A8T0FK88</accession>
<dbReference type="PANTHER" id="PTHR11003">
    <property type="entry name" value="POTASSIUM CHANNEL, SUBFAMILY K"/>
    <property type="match status" value="1"/>
</dbReference>
<evidence type="ECO:0000256" key="7">
    <source>
        <dbReference type="ARBA" id="ARBA00023303"/>
    </source>
</evidence>
<gene>
    <name evidence="12" type="ORF">HNY73_005043</name>
</gene>
<dbReference type="SUPFAM" id="SSF81324">
    <property type="entry name" value="Voltage-gated potassium channels"/>
    <property type="match status" value="2"/>
</dbReference>
<keyword evidence="7 8" id="KW-0407">Ion channel</keyword>
<evidence type="ECO:0000256" key="3">
    <source>
        <dbReference type="ARBA" id="ARBA00022692"/>
    </source>
</evidence>
<dbReference type="GO" id="GO:0005886">
    <property type="term" value="C:plasma membrane"/>
    <property type="evidence" value="ECO:0007669"/>
    <property type="project" value="TreeGrafter"/>
</dbReference>
<dbReference type="AlphaFoldDB" id="A0A8T0FK88"/>
<dbReference type="Gene3D" id="1.10.287.70">
    <property type="match status" value="1"/>
</dbReference>